<organism evidence="3 4">
    <name type="scientific">Aromia moschata</name>
    <dbReference type="NCBI Taxonomy" id="1265417"/>
    <lineage>
        <taxon>Eukaryota</taxon>
        <taxon>Metazoa</taxon>
        <taxon>Ecdysozoa</taxon>
        <taxon>Arthropoda</taxon>
        <taxon>Hexapoda</taxon>
        <taxon>Insecta</taxon>
        <taxon>Pterygota</taxon>
        <taxon>Neoptera</taxon>
        <taxon>Endopterygota</taxon>
        <taxon>Coleoptera</taxon>
        <taxon>Polyphaga</taxon>
        <taxon>Cucujiformia</taxon>
        <taxon>Chrysomeloidea</taxon>
        <taxon>Cerambycidae</taxon>
        <taxon>Cerambycinae</taxon>
        <taxon>Callichromatini</taxon>
        <taxon>Aromia</taxon>
    </lineage>
</organism>
<evidence type="ECO:0000313" key="3">
    <source>
        <dbReference type="EMBL" id="KAJ8934785.1"/>
    </source>
</evidence>
<evidence type="ECO:0000256" key="2">
    <source>
        <dbReference type="SAM" id="SignalP"/>
    </source>
</evidence>
<sequence>MTDKTHSLILFVFIGVVNGQNCDNVCYKDVNNGLKHLKELYGKPPDVSNIPPSFEDIKSLINQTEYIITNIKDVDKTQNISISVDKDLNHISRKLTLLKQVITKINNINQTLEELQRKKEQHNKALTECNSANELYTQLKDNITSIKEYGNAIITAFGKYRKKKNSNRIDEVKKQSLGIKHALENINVSDVVLQKYICNSALHLTIEDIITILKNIIEELKRSFAAFIESKLEELNKNITEYEGYIEEIEKALEEKLPETDLKVTSGTRPLLDDLEAQVNDLKNKLKQIKLDLLGNARQKMADILNEYEQILNHIFSDNTEKKS</sequence>
<evidence type="ECO:0000256" key="1">
    <source>
        <dbReference type="SAM" id="Coils"/>
    </source>
</evidence>
<proteinExistence type="predicted"/>
<feature type="coiled-coil region" evidence="1">
    <location>
        <begin position="98"/>
        <end position="135"/>
    </location>
</feature>
<keyword evidence="2" id="KW-0732">Signal</keyword>
<protein>
    <submittedName>
        <fullName evidence="3">Uncharacterized protein</fullName>
    </submittedName>
</protein>
<keyword evidence="1" id="KW-0175">Coiled coil</keyword>
<feature type="signal peptide" evidence="2">
    <location>
        <begin position="1"/>
        <end position="19"/>
    </location>
</feature>
<reference evidence="3" key="1">
    <citation type="journal article" date="2023" name="Insect Mol. Biol.">
        <title>Genome sequencing provides insights into the evolution of gene families encoding plant cell wall-degrading enzymes in longhorned beetles.</title>
        <authorList>
            <person name="Shin N.R."/>
            <person name="Okamura Y."/>
            <person name="Kirsch R."/>
            <person name="Pauchet Y."/>
        </authorList>
    </citation>
    <scope>NUCLEOTIDE SEQUENCE</scope>
    <source>
        <strain evidence="3">AMC_N1</strain>
    </source>
</reference>
<dbReference type="Proteomes" id="UP001162162">
    <property type="component" value="Unassembled WGS sequence"/>
</dbReference>
<accession>A0AAV8X9Z0</accession>
<gene>
    <name evidence="3" type="ORF">NQ318_023163</name>
</gene>
<dbReference type="EMBL" id="JAPWTK010000983">
    <property type="protein sequence ID" value="KAJ8934785.1"/>
    <property type="molecule type" value="Genomic_DNA"/>
</dbReference>
<name>A0AAV8X9Z0_9CUCU</name>
<keyword evidence="4" id="KW-1185">Reference proteome</keyword>
<feature type="chain" id="PRO_5043687141" evidence="2">
    <location>
        <begin position="20"/>
        <end position="324"/>
    </location>
</feature>
<feature type="coiled-coil region" evidence="1">
    <location>
        <begin position="225"/>
        <end position="292"/>
    </location>
</feature>
<evidence type="ECO:0000313" key="4">
    <source>
        <dbReference type="Proteomes" id="UP001162162"/>
    </source>
</evidence>
<comment type="caution">
    <text evidence="3">The sequence shown here is derived from an EMBL/GenBank/DDBJ whole genome shotgun (WGS) entry which is preliminary data.</text>
</comment>
<dbReference type="AlphaFoldDB" id="A0AAV8X9Z0"/>